<evidence type="ECO:0008006" key="4">
    <source>
        <dbReference type="Google" id="ProtNLM"/>
    </source>
</evidence>
<evidence type="ECO:0000313" key="2">
    <source>
        <dbReference type="EnsemblProtists" id="PYU1_T005269"/>
    </source>
</evidence>
<dbReference type="SUPFAM" id="SSF51197">
    <property type="entry name" value="Clavaminate synthase-like"/>
    <property type="match status" value="1"/>
</dbReference>
<dbReference type="InterPro" id="IPR008775">
    <property type="entry name" value="Phytyl_CoA_dOase-like"/>
</dbReference>
<dbReference type="Pfam" id="PF05721">
    <property type="entry name" value="PhyH"/>
    <property type="match status" value="1"/>
</dbReference>
<dbReference type="Proteomes" id="UP000019132">
    <property type="component" value="Unassembled WGS sequence"/>
</dbReference>
<dbReference type="PANTHER" id="PTHR20883:SF51">
    <property type="entry name" value="PHYTANOYL-COA HYDROXYLASE"/>
    <property type="match status" value="1"/>
</dbReference>
<dbReference type="VEuPathDB" id="FungiDB:PYU1_G005258"/>
<proteinExistence type="predicted"/>
<dbReference type="AlphaFoldDB" id="K3WJX7"/>
<evidence type="ECO:0000313" key="3">
    <source>
        <dbReference type="Proteomes" id="UP000019132"/>
    </source>
</evidence>
<organism evidence="2 3">
    <name type="scientific">Globisporangium ultimum (strain ATCC 200006 / CBS 805.95 / DAOM BR144)</name>
    <name type="common">Pythium ultimum</name>
    <dbReference type="NCBI Taxonomy" id="431595"/>
    <lineage>
        <taxon>Eukaryota</taxon>
        <taxon>Sar</taxon>
        <taxon>Stramenopiles</taxon>
        <taxon>Oomycota</taxon>
        <taxon>Peronosporomycetes</taxon>
        <taxon>Pythiales</taxon>
        <taxon>Pythiaceae</taxon>
        <taxon>Globisporangium</taxon>
    </lineage>
</organism>
<dbReference type="OMA" id="HTDGMRQ"/>
<dbReference type="HOGENOM" id="CLU_055548_0_0_1"/>
<dbReference type="InParanoid" id="K3WJX7"/>
<name>K3WJX7_GLOUD</name>
<dbReference type="eggNOG" id="ENOG502RRHZ">
    <property type="taxonomic scope" value="Eukaryota"/>
</dbReference>
<reference evidence="3" key="1">
    <citation type="journal article" date="2010" name="Genome Biol.">
        <title>Genome sequence of the necrotrophic plant pathogen Pythium ultimum reveals original pathogenicity mechanisms and effector repertoire.</title>
        <authorList>
            <person name="Levesque C.A."/>
            <person name="Brouwer H."/>
            <person name="Cano L."/>
            <person name="Hamilton J.P."/>
            <person name="Holt C."/>
            <person name="Huitema E."/>
            <person name="Raffaele S."/>
            <person name="Robideau G.P."/>
            <person name="Thines M."/>
            <person name="Win J."/>
            <person name="Zerillo M.M."/>
            <person name="Beakes G.W."/>
            <person name="Boore J.L."/>
            <person name="Busam D."/>
            <person name="Dumas B."/>
            <person name="Ferriera S."/>
            <person name="Fuerstenberg S.I."/>
            <person name="Gachon C.M."/>
            <person name="Gaulin E."/>
            <person name="Govers F."/>
            <person name="Grenville-Briggs L."/>
            <person name="Horner N."/>
            <person name="Hostetler J."/>
            <person name="Jiang R.H."/>
            <person name="Johnson J."/>
            <person name="Krajaejun T."/>
            <person name="Lin H."/>
            <person name="Meijer H.J."/>
            <person name="Moore B."/>
            <person name="Morris P."/>
            <person name="Phuntmart V."/>
            <person name="Puiu D."/>
            <person name="Shetty J."/>
            <person name="Stajich J.E."/>
            <person name="Tripathy S."/>
            <person name="Wawra S."/>
            <person name="van West P."/>
            <person name="Whitty B.R."/>
            <person name="Coutinho P.M."/>
            <person name="Henrissat B."/>
            <person name="Martin F."/>
            <person name="Thomas P.D."/>
            <person name="Tyler B.M."/>
            <person name="De Vries R.P."/>
            <person name="Kamoun S."/>
            <person name="Yandell M."/>
            <person name="Tisserat N."/>
            <person name="Buell C.R."/>
        </authorList>
    </citation>
    <scope>NUCLEOTIDE SEQUENCE</scope>
    <source>
        <strain evidence="3">DAOM:BR144</strain>
    </source>
</reference>
<dbReference type="EnsemblProtists" id="PYU1_T005269">
    <property type="protein sequence ID" value="PYU1_T005269"/>
    <property type="gene ID" value="PYU1_G005258"/>
</dbReference>
<protein>
    <recommendedName>
        <fullName evidence="4">Phytanoyl-CoA dioxygenase</fullName>
    </recommendedName>
</protein>
<reference evidence="2" key="3">
    <citation type="submission" date="2015-02" db="UniProtKB">
        <authorList>
            <consortium name="EnsemblProtists"/>
        </authorList>
    </citation>
    <scope>IDENTIFICATION</scope>
    <source>
        <strain evidence="2">DAOM BR144</strain>
    </source>
</reference>
<accession>K3WJX7</accession>
<dbReference type="PANTHER" id="PTHR20883">
    <property type="entry name" value="PHYTANOYL-COA DIOXYGENASE DOMAIN CONTAINING 1"/>
    <property type="match status" value="1"/>
</dbReference>
<comment type="cofactor">
    <cofactor evidence="1">
        <name>Fe cation</name>
        <dbReference type="ChEBI" id="CHEBI:24875"/>
    </cofactor>
</comment>
<reference evidence="3" key="2">
    <citation type="submission" date="2010-04" db="EMBL/GenBank/DDBJ databases">
        <authorList>
            <person name="Buell R."/>
            <person name="Hamilton J."/>
            <person name="Hostetler J."/>
        </authorList>
    </citation>
    <scope>NUCLEOTIDE SEQUENCE [LARGE SCALE GENOMIC DNA]</scope>
    <source>
        <strain evidence="3">DAOM:BR144</strain>
    </source>
</reference>
<evidence type="ECO:0000256" key="1">
    <source>
        <dbReference type="ARBA" id="ARBA00001962"/>
    </source>
</evidence>
<sequence length="442" mass="47976">MRWTSLQEVETGTIVLVTHAQGHMSFRALVEKKSEASSAQLSFCRIERPYEKLRVALNGQVSWAIAASKFATFLIEDATQEEAAAHGQTGNVAAYADGWLVRFRSIANQKKVNRENGIGWHLGVAHQDSSNAATSASTDLLSHLIGDAAHNTASLFHVAVVSARGAFALDASRMVLEGSFASNGHSSMLSASQLQSFVQNGYLVIRDVVSLRLVNAARRRINHELGIPGRMIDGGVEGAAKLAGNVSNSEDVLNLFYLSDACKYVEALIGAGKVASPQGAQIAMRFPELGEPREPLGTEWHTDGMRQGKLHPFTLLLGIALSDVREPLAGNFTVFPESHHTLQNLLIENGKLEGYDDECYKADSVWGDGTLPDLGTPVQLLASRGDIVLAHPNLAHRGGLNFSPDIRYQVYFRMKHVEHATLQAEARTNLWADLEGVQHLAA</sequence>
<keyword evidence="3" id="KW-1185">Reference proteome</keyword>
<dbReference type="Gene3D" id="2.60.120.620">
    <property type="entry name" value="q2cbj1_9rhob like domain"/>
    <property type="match status" value="1"/>
</dbReference>
<dbReference type="EMBL" id="GL376633">
    <property type="status" value="NOT_ANNOTATED_CDS"/>
    <property type="molecule type" value="Genomic_DNA"/>
</dbReference>